<dbReference type="PANTHER" id="PTHR38436">
    <property type="entry name" value="POLYKETIDE CYCLASE SNOAL-LIKE DOMAIN"/>
    <property type="match status" value="1"/>
</dbReference>
<dbReference type="InterPro" id="IPR009959">
    <property type="entry name" value="Cyclase_SnoaL-like"/>
</dbReference>
<evidence type="ECO:0000313" key="2">
    <source>
        <dbReference type="EMBL" id="GAP90366.1"/>
    </source>
</evidence>
<dbReference type="SUPFAM" id="SSF54427">
    <property type="entry name" value="NTF2-like"/>
    <property type="match status" value="1"/>
</dbReference>
<dbReference type="STRING" id="77044.A0A1W2TPN6"/>
<evidence type="ECO:0000313" key="3">
    <source>
        <dbReference type="Proteomes" id="UP000054516"/>
    </source>
</evidence>
<dbReference type="OMA" id="ARFFSMN"/>
<dbReference type="Proteomes" id="UP000054516">
    <property type="component" value="Unassembled WGS sequence"/>
</dbReference>
<dbReference type="GO" id="GO:0016787">
    <property type="term" value="F:hydrolase activity"/>
    <property type="evidence" value="ECO:0007669"/>
    <property type="project" value="UniProtKB-KW"/>
</dbReference>
<evidence type="ECO:0000256" key="1">
    <source>
        <dbReference type="SAM" id="MobiDB-lite"/>
    </source>
</evidence>
<feature type="region of interest" description="Disordered" evidence="1">
    <location>
        <begin position="453"/>
        <end position="575"/>
    </location>
</feature>
<accession>A0A1W2TPN6</accession>
<dbReference type="InterPro" id="IPR032710">
    <property type="entry name" value="NTF2-like_dom_sf"/>
</dbReference>
<organism evidence="2">
    <name type="scientific">Rosellinia necatrix</name>
    <name type="common">White root-rot fungus</name>
    <dbReference type="NCBI Taxonomy" id="77044"/>
    <lineage>
        <taxon>Eukaryota</taxon>
        <taxon>Fungi</taxon>
        <taxon>Dikarya</taxon>
        <taxon>Ascomycota</taxon>
        <taxon>Pezizomycotina</taxon>
        <taxon>Sordariomycetes</taxon>
        <taxon>Xylariomycetidae</taxon>
        <taxon>Xylariales</taxon>
        <taxon>Xylariaceae</taxon>
        <taxon>Rosellinia</taxon>
    </lineage>
</organism>
<dbReference type="EMBL" id="DF977494">
    <property type="protein sequence ID" value="GAP90366.1"/>
    <property type="molecule type" value="Genomic_DNA"/>
</dbReference>
<dbReference type="PANTHER" id="PTHR38436:SF3">
    <property type="entry name" value="CARBOXYMETHYLENEBUTENOLIDASE-RELATED"/>
    <property type="match status" value="1"/>
</dbReference>
<keyword evidence="2" id="KW-0378">Hydrolase</keyword>
<dbReference type="OrthoDB" id="5440at2759"/>
<sequence>MEINVPNLINAALPERDTRNRNAIILSSNSNSNSNNNRVRDGFFSSSSSPGSSMFPGGGAPKLFVTAEGADFDAATLAAWRAEGLDVRYFGLDDDDDSGTKYRATLAGLGDAAGLGPCEAFALVAFGEAAALCLEFFHRADHTTDARLACLVAYYPGRVPDVRGAFPGGVRALAHLSSDEEIAVVAHSQIAGFQGKRRVVKRRVGRGVGVGGGGVTVGGAACAYPCYRYEAPAGFAERDLDEYEPVAADLAWSRSLGAVRAAFRMDVDLEGVVDRNMEGKFIARDLNQTMATYTTHPAPHATYMPTLTGGVGTAELRRFYGDYFLAPAPAGTSAGAETKETGLKVTLLSRTVGADRVVDELHVAFRHVSEMPWILPGVPPTGRRVEVAVVSVVALCGGRLRHEHVYWDQAAVLLQVGLLDPDLVPERARKRGVKRLPIVGREAARRLLYGFEDDGDEEGQADNELLPGWYDDDDDDNYYGNSDDGDGENDEKTDGGVKRIGNGGQEREPNREDVKNRDEKETGTSGEVKESDGQQEGESSTETLTTDGGAKNKGKGKATEEQSGDNEGNMAEDTP</sequence>
<gene>
    <name evidence="2" type="ORF">SAMD00023353_4900670</name>
</gene>
<dbReference type="AlphaFoldDB" id="A0A1W2TPN6"/>
<reference evidence="2" key="1">
    <citation type="submission" date="2016-03" db="EMBL/GenBank/DDBJ databases">
        <title>Draft genome sequence of Rosellinia necatrix.</title>
        <authorList>
            <person name="Kanematsu S."/>
        </authorList>
    </citation>
    <scope>NUCLEOTIDE SEQUENCE [LARGE SCALE GENOMIC DNA]</scope>
    <source>
        <strain evidence="2">W97</strain>
    </source>
</reference>
<dbReference type="Gene3D" id="3.10.450.50">
    <property type="match status" value="1"/>
</dbReference>
<dbReference type="GO" id="GO:0030638">
    <property type="term" value="P:polyketide metabolic process"/>
    <property type="evidence" value="ECO:0007669"/>
    <property type="project" value="InterPro"/>
</dbReference>
<feature type="compositionally biased region" description="Polar residues" evidence="1">
    <location>
        <begin position="534"/>
        <end position="546"/>
    </location>
</feature>
<proteinExistence type="predicted"/>
<keyword evidence="3" id="KW-1185">Reference proteome</keyword>
<name>A0A1W2TPN6_ROSNE</name>
<feature type="compositionally biased region" description="Acidic residues" evidence="1">
    <location>
        <begin position="470"/>
        <end position="489"/>
    </location>
</feature>
<protein>
    <submittedName>
        <fullName evidence="2">Putative dienelactone hydrolase</fullName>
    </submittedName>
</protein>
<feature type="compositionally biased region" description="Basic and acidic residues" evidence="1">
    <location>
        <begin position="505"/>
        <end position="532"/>
    </location>
</feature>